<gene>
    <name evidence="3" type="ORF">MNBD_GAMMA09-3904</name>
</gene>
<protein>
    <submittedName>
        <fullName evidence="3">Mll2356 protein</fullName>
    </submittedName>
</protein>
<evidence type="ECO:0000256" key="1">
    <source>
        <dbReference type="SAM" id="MobiDB-lite"/>
    </source>
</evidence>
<feature type="domain" description="DUF6484" evidence="2">
    <location>
        <begin position="34"/>
        <end position="94"/>
    </location>
</feature>
<dbReference type="EMBL" id="UOFI01000083">
    <property type="protein sequence ID" value="VAW66594.1"/>
    <property type="molecule type" value="Genomic_DNA"/>
</dbReference>
<dbReference type="Pfam" id="PF20093">
    <property type="entry name" value="DUF6484"/>
    <property type="match status" value="1"/>
</dbReference>
<name>A0A3B0YCZ9_9ZZZZ</name>
<evidence type="ECO:0000313" key="3">
    <source>
        <dbReference type="EMBL" id="VAW66594.1"/>
    </source>
</evidence>
<sequence>MKQDDSDTQEYAEDLPAPANEQSLSSIAPGEIVIGILEGLDEQGNVLVNFAENQCDAPLVAISTVAINQQQAGQQVALLFAEGKLVKPVVMGLIHNPLNQMIENFEMIPQEMTQGEITSGEASFDQNTEKLEADTETKDMEDVTVDGKRVVIEGREEIVFKCGEASITLTKAGKILIRGKYLLNRSSGVNRIMGGSVQVN</sequence>
<proteinExistence type="predicted"/>
<accession>A0A3B0YCZ9</accession>
<feature type="region of interest" description="Disordered" evidence="1">
    <location>
        <begin position="1"/>
        <end position="22"/>
    </location>
</feature>
<feature type="compositionally biased region" description="Acidic residues" evidence="1">
    <location>
        <begin position="1"/>
        <end position="13"/>
    </location>
</feature>
<evidence type="ECO:0000259" key="2">
    <source>
        <dbReference type="Pfam" id="PF20093"/>
    </source>
</evidence>
<dbReference type="AlphaFoldDB" id="A0A3B0YCZ9"/>
<dbReference type="InterPro" id="IPR045506">
    <property type="entry name" value="DUF6484"/>
</dbReference>
<organism evidence="3">
    <name type="scientific">hydrothermal vent metagenome</name>
    <dbReference type="NCBI Taxonomy" id="652676"/>
    <lineage>
        <taxon>unclassified sequences</taxon>
        <taxon>metagenomes</taxon>
        <taxon>ecological metagenomes</taxon>
    </lineage>
</organism>
<reference evidence="3" key="1">
    <citation type="submission" date="2018-06" db="EMBL/GenBank/DDBJ databases">
        <authorList>
            <person name="Zhirakovskaya E."/>
        </authorList>
    </citation>
    <scope>NUCLEOTIDE SEQUENCE</scope>
</reference>